<comment type="caution">
    <text evidence="10">The sequence shown here is derived from an EMBL/GenBank/DDBJ whole genome shotgun (WGS) entry which is preliminary data.</text>
</comment>
<evidence type="ECO:0000256" key="2">
    <source>
        <dbReference type="ARBA" id="ARBA00022475"/>
    </source>
</evidence>
<dbReference type="Pfam" id="PF13624">
    <property type="entry name" value="SurA_N_3"/>
    <property type="match status" value="1"/>
</dbReference>
<proteinExistence type="inferred from homology"/>
<accession>A0A1L9NXZ5</accession>
<name>A0A1L9NXZ5_9RHOB</name>
<organism evidence="10 11">
    <name type="scientific">Planktotalea frisia</name>
    <dbReference type="NCBI Taxonomy" id="696762"/>
    <lineage>
        <taxon>Bacteria</taxon>
        <taxon>Pseudomonadati</taxon>
        <taxon>Pseudomonadota</taxon>
        <taxon>Alphaproteobacteria</taxon>
        <taxon>Rhodobacterales</taxon>
        <taxon>Paracoccaceae</taxon>
        <taxon>Planktotalea</taxon>
    </lineage>
</organism>
<dbReference type="STRING" id="696762.PFRI_16080"/>
<evidence type="ECO:0000256" key="4">
    <source>
        <dbReference type="ARBA" id="ARBA00022989"/>
    </source>
</evidence>
<dbReference type="Gene3D" id="1.10.4030.10">
    <property type="entry name" value="Porin chaperone SurA, peptide-binding domain"/>
    <property type="match status" value="1"/>
</dbReference>
<dbReference type="OrthoDB" id="9768393at2"/>
<dbReference type="PANTHER" id="PTHR47529">
    <property type="entry name" value="PEPTIDYL-PROLYL CIS-TRANS ISOMERASE D"/>
    <property type="match status" value="1"/>
</dbReference>
<dbReference type="AlphaFoldDB" id="A0A1L9NXZ5"/>
<dbReference type="SUPFAM" id="SSF54534">
    <property type="entry name" value="FKBP-like"/>
    <property type="match status" value="1"/>
</dbReference>
<dbReference type="SUPFAM" id="SSF109998">
    <property type="entry name" value="Triger factor/SurA peptide-binding domain-like"/>
    <property type="match status" value="1"/>
</dbReference>
<protein>
    <submittedName>
        <fullName evidence="10">Peptidyl-prolyl cis-trans isomerase D</fullName>
        <ecNumber evidence="10">5.2.1.8</ecNumber>
    </submittedName>
</protein>
<evidence type="ECO:0000256" key="3">
    <source>
        <dbReference type="ARBA" id="ARBA00022692"/>
    </source>
</evidence>
<evidence type="ECO:0000256" key="1">
    <source>
        <dbReference type="ARBA" id="ARBA00004401"/>
    </source>
</evidence>
<keyword evidence="3 8" id="KW-0812">Transmembrane</keyword>
<dbReference type="InterPro" id="IPR000297">
    <property type="entry name" value="PPIase_PpiC"/>
</dbReference>
<keyword evidence="4 8" id="KW-1133">Transmembrane helix</keyword>
<evidence type="ECO:0000313" key="11">
    <source>
        <dbReference type="Proteomes" id="UP000184514"/>
    </source>
</evidence>
<keyword evidence="6" id="KW-0143">Chaperone</keyword>
<keyword evidence="11" id="KW-1185">Reference proteome</keyword>
<evidence type="ECO:0000256" key="8">
    <source>
        <dbReference type="SAM" id="Phobius"/>
    </source>
</evidence>
<dbReference type="RefSeq" id="WP_072630192.1">
    <property type="nucleotide sequence ID" value="NZ_MLCB01000117.1"/>
</dbReference>
<dbReference type="InterPro" id="IPR027304">
    <property type="entry name" value="Trigger_fact/SurA_dom_sf"/>
</dbReference>
<keyword evidence="5 8" id="KW-0472">Membrane</keyword>
<reference evidence="10 11" key="1">
    <citation type="submission" date="2016-10" db="EMBL/GenBank/DDBJ databases">
        <title>Genome sequence of Planktotalea frisia SH6-1.</title>
        <authorList>
            <person name="Poehlein A."/>
            <person name="Bakenhus I."/>
            <person name="Voget S."/>
            <person name="Brinkhoff T."/>
            <person name="Simon M."/>
        </authorList>
    </citation>
    <scope>NUCLEOTIDE SEQUENCE [LARGE SCALE GENOMIC DNA]</scope>
    <source>
        <strain evidence="10 11">SH6-1</strain>
    </source>
</reference>
<gene>
    <name evidence="10" type="primary">ppiD</name>
    <name evidence="10" type="ORF">PFRI_16080</name>
</gene>
<evidence type="ECO:0000256" key="5">
    <source>
        <dbReference type="ARBA" id="ARBA00023136"/>
    </source>
</evidence>
<dbReference type="EMBL" id="MLCB01000117">
    <property type="protein sequence ID" value="OJI94168.1"/>
    <property type="molecule type" value="Genomic_DNA"/>
</dbReference>
<comment type="similarity">
    <text evidence="7">Belongs to the PpiD chaperone family.</text>
</comment>
<evidence type="ECO:0000256" key="7">
    <source>
        <dbReference type="ARBA" id="ARBA00038408"/>
    </source>
</evidence>
<dbReference type="GO" id="GO:0003755">
    <property type="term" value="F:peptidyl-prolyl cis-trans isomerase activity"/>
    <property type="evidence" value="ECO:0007669"/>
    <property type="project" value="UniProtKB-EC"/>
</dbReference>
<evidence type="ECO:0000259" key="9">
    <source>
        <dbReference type="Pfam" id="PF13145"/>
    </source>
</evidence>
<dbReference type="EC" id="5.2.1.8" evidence="10"/>
<dbReference type="InterPro" id="IPR052029">
    <property type="entry name" value="PpiD_chaperone"/>
</dbReference>
<dbReference type="Pfam" id="PF13145">
    <property type="entry name" value="Rotamase_2"/>
    <property type="match status" value="1"/>
</dbReference>
<keyword evidence="2" id="KW-1003">Cell membrane</keyword>
<evidence type="ECO:0000313" key="10">
    <source>
        <dbReference type="EMBL" id="OJI94168.1"/>
    </source>
</evidence>
<evidence type="ECO:0000256" key="6">
    <source>
        <dbReference type="ARBA" id="ARBA00023186"/>
    </source>
</evidence>
<sequence>MAVRGNTISKTFIWILLALLIVGLAGFGATSLGGNIRTIGSVGDKPISVELYSRTLQEDLRAISAQAGQNVPFSTAQALGVDRQSLARVVTSRALDHETAQLGLSVGDAQLQEQILGMSAFQGINGQFDREAYRFTLENAGLNEAAFEESLREEAARTLVQGAILSGTTVPSSYADTIVAYIGERRNATVARLKAADLAEPVADPSGEQLKAYYDENIENYALPQTKKITYAWLSPDMITDTVEVDESMLQAAYDERDAEFNKTERRLVERLVFGTQDDANSAKAQLEAGGTTFEALVEDRGLSLVDVDLGDMTLSALEGAGDAVFAGETGDVVGPLPSDLGPALFRINGILAAQNTSFEDAKPQLRDELAADRARRVVEAQMSDIDDLLAGGATLEDLAKETDMELGQIDWTPEAEDGLAAYEAFRDVARSVSDEDFPEVEILEDGGIFALRLDETLEPRPQPLDEITERVTLGWRTAATLDALRAEAEALLPQITSDSDFADVDLEAETLTELTRTGFVEAMPPAAILALFEAERGATVVVDDVTDVLIVRLEDVLAADEDSDDVKRLRAQLTSQASSAVAQDLFDAFATDIQQRAGITLDQNALNAVHANFN</sequence>
<keyword evidence="10" id="KW-0413">Isomerase</keyword>
<comment type="subcellular location">
    <subcellularLocation>
        <location evidence="1">Cell membrane</location>
        <topology evidence="1">Single-pass type II membrane protein</topology>
    </subcellularLocation>
</comment>
<dbReference type="PANTHER" id="PTHR47529:SF1">
    <property type="entry name" value="PERIPLASMIC CHAPERONE PPID"/>
    <property type="match status" value="1"/>
</dbReference>
<feature type="transmembrane region" description="Helical" evidence="8">
    <location>
        <begin position="12"/>
        <end position="32"/>
    </location>
</feature>
<dbReference type="Proteomes" id="UP000184514">
    <property type="component" value="Unassembled WGS sequence"/>
</dbReference>
<dbReference type="GO" id="GO:0005886">
    <property type="term" value="C:plasma membrane"/>
    <property type="evidence" value="ECO:0007669"/>
    <property type="project" value="UniProtKB-SubCell"/>
</dbReference>
<feature type="domain" description="PpiC" evidence="9">
    <location>
        <begin position="245"/>
        <end position="364"/>
    </location>
</feature>